<sequence>MTEAISDYAGNTLTALNIRKTKKKLIFAKIGFLQIEDRKETLRQLNANLLAEIDGKLKDLYRASINDVDDKIDSLAWDGGFNREIWWRAIHSPDLRYDLQAIAARIFTQAAFPKCSEISYPRVQNPIRPDDTNWRRIVEMASNGTLLVPLGVVEGLDRVSDFEGLRVIRSKCRDADALERLDEILAEATNG</sequence>
<dbReference type="RefSeq" id="WP_146963230.1">
    <property type="nucleotide sequence ID" value="NZ_CP042467.1"/>
</dbReference>
<reference evidence="1 2" key="1">
    <citation type="submission" date="2019-08" db="EMBL/GenBank/DDBJ databases">
        <authorList>
            <person name="Liang Q."/>
        </authorList>
    </citation>
    <scope>NUCLEOTIDE SEQUENCE [LARGE SCALE GENOMIC DNA]</scope>
    <source>
        <strain evidence="1 2">V1718</strain>
    </source>
</reference>
<dbReference type="EMBL" id="CP042467">
    <property type="protein sequence ID" value="QED29965.1"/>
    <property type="molecule type" value="Genomic_DNA"/>
</dbReference>
<dbReference type="Proteomes" id="UP000321595">
    <property type="component" value="Chromosome"/>
</dbReference>
<gene>
    <name evidence="1" type="ORF">FRD01_22550</name>
</gene>
<evidence type="ECO:0000313" key="2">
    <source>
        <dbReference type="Proteomes" id="UP000321595"/>
    </source>
</evidence>
<evidence type="ECO:0000313" key="1">
    <source>
        <dbReference type="EMBL" id="QED29965.1"/>
    </source>
</evidence>
<dbReference type="AlphaFoldDB" id="A0A5B8XWK1"/>
<keyword evidence="2" id="KW-1185">Reference proteome</keyword>
<proteinExistence type="predicted"/>
<protein>
    <submittedName>
        <fullName evidence="1">Uncharacterized protein</fullName>
    </submittedName>
</protein>
<accession>A0A5B8XWK1</accession>
<name>A0A5B8XWK1_9DELT</name>
<organism evidence="1 2">
    <name type="scientific">Microvenator marinus</name>
    <dbReference type="NCBI Taxonomy" id="2600177"/>
    <lineage>
        <taxon>Bacteria</taxon>
        <taxon>Deltaproteobacteria</taxon>
        <taxon>Bradymonadales</taxon>
        <taxon>Microvenatoraceae</taxon>
        <taxon>Microvenator</taxon>
    </lineage>
</organism>
<dbReference type="KEGG" id="bbae:FRD01_22550"/>